<protein>
    <submittedName>
        <fullName evidence="1">Uncharacterized protein</fullName>
    </submittedName>
</protein>
<accession>A0A0F8YVW9</accession>
<sequence>MNRIIFHINKICSDYRFGANLSMLVDCYKWCKEGKSVLGLNYAFLLREHPKKKPPGKKAG</sequence>
<reference evidence="1" key="1">
    <citation type="journal article" date="2015" name="Nature">
        <title>Complex archaea that bridge the gap between prokaryotes and eukaryotes.</title>
        <authorList>
            <person name="Spang A."/>
            <person name="Saw J.H."/>
            <person name="Jorgensen S.L."/>
            <person name="Zaremba-Niedzwiedzka K."/>
            <person name="Martijn J."/>
            <person name="Lind A.E."/>
            <person name="van Eijk R."/>
            <person name="Schleper C."/>
            <person name="Guy L."/>
            <person name="Ettema T.J."/>
        </authorList>
    </citation>
    <scope>NUCLEOTIDE SEQUENCE</scope>
</reference>
<comment type="caution">
    <text evidence="1">The sequence shown here is derived from an EMBL/GenBank/DDBJ whole genome shotgun (WGS) entry which is preliminary data.</text>
</comment>
<dbReference type="AlphaFoldDB" id="A0A0F8YVW9"/>
<name>A0A0F8YVW9_9ZZZZ</name>
<evidence type="ECO:0000313" key="1">
    <source>
        <dbReference type="EMBL" id="KKK85558.1"/>
    </source>
</evidence>
<gene>
    <name evidence="1" type="ORF">LCGC14_2772080</name>
</gene>
<dbReference type="EMBL" id="LAZR01051253">
    <property type="protein sequence ID" value="KKK85558.1"/>
    <property type="molecule type" value="Genomic_DNA"/>
</dbReference>
<organism evidence="1">
    <name type="scientific">marine sediment metagenome</name>
    <dbReference type="NCBI Taxonomy" id="412755"/>
    <lineage>
        <taxon>unclassified sequences</taxon>
        <taxon>metagenomes</taxon>
        <taxon>ecological metagenomes</taxon>
    </lineage>
</organism>
<proteinExistence type="predicted"/>